<dbReference type="AlphaFoldDB" id="A0A6H1ZB96"/>
<dbReference type="InterPro" id="IPR043718">
    <property type="entry name" value="DUF5659"/>
</dbReference>
<dbReference type="EMBL" id="MT144598">
    <property type="protein sequence ID" value="QJH94261.1"/>
    <property type="molecule type" value="Genomic_DNA"/>
</dbReference>
<gene>
    <name evidence="2" type="ORF">TM448A00111_0048</name>
    <name evidence="3" type="ORF">TM448B00196_0048</name>
</gene>
<evidence type="ECO:0000259" key="1">
    <source>
        <dbReference type="Pfam" id="PF18903"/>
    </source>
</evidence>
<evidence type="ECO:0000313" key="2">
    <source>
        <dbReference type="EMBL" id="QJA44545.1"/>
    </source>
</evidence>
<evidence type="ECO:0000313" key="3">
    <source>
        <dbReference type="EMBL" id="QJH94261.1"/>
    </source>
</evidence>
<name>A0A6H1ZB96_9ZZZZ</name>
<feature type="domain" description="DUF5659" evidence="1">
    <location>
        <begin position="6"/>
        <end position="74"/>
    </location>
</feature>
<protein>
    <recommendedName>
        <fullName evidence="1">DUF5659 domain-containing protein</fullName>
    </recommendedName>
</protein>
<organism evidence="2">
    <name type="scientific">viral metagenome</name>
    <dbReference type="NCBI Taxonomy" id="1070528"/>
    <lineage>
        <taxon>unclassified sequences</taxon>
        <taxon>metagenomes</taxon>
        <taxon>organismal metagenomes</taxon>
    </lineage>
</organism>
<accession>A0A6H1ZB96</accession>
<dbReference type="EMBL" id="MT143977">
    <property type="protein sequence ID" value="QJA44545.1"/>
    <property type="molecule type" value="Genomic_DNA"/>
</dbReference>
<reference evidence="2" key="1">
    <citation type="submission" date="2020-03" db="EMBL/GenBank/DDBJ databases">
        <title>The deep terrestrial virosphere.</title>
        <authorList>
            <person name="Holmfeldt K."/>
            <person name="Nilsson E."/>
            <person name="Simone D."/>
            <person name="Lopez-Fernandez M."/>
            <person name="Wu X."/>
            <person name="de Brujin I."/>
            <person name="Lundin D."/>
            <person name="Andersson A."/>
            <person name="Bertilsson S."/>
            <person name="Dopson M."/>
        </authorList>
    </citation>
    <scope>NUCLEOTIDE SEQUENCE</scope>
    <source>
        <strain evidence="2">TM448A00111</strain>
        <strain evidence="3">TM448B00196</strain>
    </source>
</reference>
<proteinExistence type="predicted"/>
<dbReference type="Pfam" id="PF18903">
    <property type="entry name" value="DUF5659"/>
    <property type="match status" value="1"/>
</dbReference>
<sequence>MTDITLTTKDIYFAAALLASGMEMGKVDRSDSQHIRFTFNGDELKAMEADWINGGLTGSFSAYAEAVRKIKSLIHARSDN</sequence>